<comment type="subcellular location">
    <subcellularLocation>
        <location evidence="2">Mitochondrion membrane</location>
        <topology evidence="2">Multi-pass membrane protein</topology>
    </subcellularLocation>
</comment>
<dbReference type="GO" id="GO:0008137">
    <property type="term" value="F:NADH dehydrogenase (ubiquinone) activity"/>
    <property type="evidence" value="ECO:0007669"/>
    <property type="project" value="UniProtKB-UniRule"/>
</dbReference>
<keyword evidence="2" id="KW-1133">Transmembrane helix</keyword>
<evidence type="ECO:0000256" key="2">
    <source>
        <dbReference type="RuleBase" id="RU004430"/>
    </source>
</evidence>
<dbReference type="FunFam" id="1.20.120.1200:FF:000008">
    <property type="entry name" value="NADH-ubiquinone oxidoreductase chain 6"/>
    <property type="match status" value="1"/>
</dbReference>
<keyword evidence="2" id="KW-0830">Ubiquinone</keyword>
<dbReference type="PANTHER" id="PTHR33269:SF17">
    <property type="entry name" value="NADH-UBIQUINONE OXIDOREDUCTASE CHAIN 6"/>
    <property type="match status" value="1"/>
</dbReference>
<accession>Q3HM79</accession>
<evidence type="ECO:0000313" key="3">
    <source>
        <dbReference type="EMBL" id="ABA33724.1"/>
    </source>
</evidence>
<dbReference type="InterPro" id="IPR042106">
    <property type="entry name" value="Nuo/plastoQ_OxRdtase_6_NuoJ"/>
</dbReference>
<dbReference type="EC" id="7.1.1.2" evidence="2"/>
<keyword evidence="2" id="KW-0249">Electron transport</keyword>
<proteinExistence type="inferred from homology"/>
<protein>
    <recommendedName>
        <fullName evidence="2">NADH-ubiquinone oxidoreductase chain 6</fullName>
        <ecNumber evidence="2">7.1.1.2</ecNumber>
    </recommendedName>
</protein>
<dbReference type="AlphaFoldDB" id="Q3HM79"/>
<feature type="transmembrane region" description="Helical" evidence="2">
    <location>
        <begin position="15"/>
        <end position="34"/>
    </location>
</feature>
<feature type="transmembrane region" description="Helical" evidence="2">
    <location>
        <begin position="68"/>
        <end position="92"/>
    </location>
</feature>
<keyword evidence="2" id="KW-0679">Respiratory chain</keyword>
<keyword evidence="2" id="KW-0812">Transmembrane</keyword>
<geneLocation type="mitochondrion" evidence="3"/>
<sequence>MNNIFLLNDYITHGYRLEFVDFIYIISILFGIFTTISRNPLVSAVFLIGVFVDIAGVLILVGDDDIGVSSYILVYVGAAATLFLLILMLINMRISELVSETNRDTPWAVITVSLFYFIMGQVTPSNFTDNTIVTSSSTSFSEVYDLQVDDEILNIVDLQQETASASSKSGDTSLVELPHLSGIGNSMYTNYSLWLIISSVILLVGMVGAIVITIKQK</sequence>
<dbReference type="RefSeq" id="YP_337883.1">
    <property type="nucleotide sequence ID" value="NC_007445.1"/>
</dbReference>
<dbReference type="KEGG" id="ang:Asnifp08"/>
<organism evidence="3">
    <name type="scientific">Aspergillus niger (strain ATCC MYA-4892 / CBS 513.88 / FGSC A1513)</name>
    <dbReference type="NCBI Taxonomy" id="425011"/>
    <lineage>
        <taxon>Eukaryota</taxon>
        <taxon>Fungi</taxon>
        <taxon>Dikarya</taxon>
        <taxon>Ascomycota</taxon>
        <taxon>Pezizomycotina</taxon>
        <taxon>Eurotiomycetes</taxon>
        <taxon>Eurotiomycetidae</taxon>
        <taxon>Eurotiales</taxon>
        <taxon>Aspergillaceae</taxon>
        <taxon>Aspergillus</taxon>
        <taxon>Aspergillus subgen. Circumdati</taxon>
    </lineage>
</organism>
<dbReference type="PANTHER" id="PTHR33269">
    <property type="entry name" value="NADH-UBIQUINONE OXIDOREDUCTASE CHAIN 6"/>
    <property type="match status" value="1"/>
</dbReference>
<feature type="transmembrane region" description="Helical" evidence="2">
    <location>
        <begin position="191"/>
        <end position="214"/>
    </location>
</feature>
<keyword evidence="1 2" id="KW-0496">Mitochondrion</keyword>
<gene>
    <name evidence="3" type="primary">nad6</name>
</gene>
<dbReference type="Gene3D" id="1.20.120.1200">
    <property type="entry name" value="NADH-ubiquinone/plastoquinone oxidoreductase chain 6, subunit NuoJ"/>
    <property type="match status" value="1"/>
</dbReference>
<dbReference type="GO" id="GO:0031966">
    <property type="term" value="C:mitochondrial membrane"/>
    <property type="evidence" value="ECO:0007669"/>
    <property type="project" value="UniProtKB-SubCell"/>
</dbReference>
<dbReference type="GeneID" id="3703573"/>
<dbReference type="InterPro" id="IPR001457">
    <property type="entry name" value="NADH_UbQ/plastoQ_OxRdtase_su6"/>
</dbReference>
<dbReference type="Pfam" id="PF00499">
    <property type="entry name" value="Oxidored_q3"/>
    <property type="match status" value="1"/>
</dbReference>
<keyword evidence="2" id="KW-0472">Membrane</keyword>
<keyword evidence="2" id="KW-0520">NAD</keyword>
<reference evidence="3" key="1">
    <citation type="journal article" date="2008" name="FEMS Microbiol. Lett.">
        <title>Comparative analysis of the complete mitochondrial genomes of Aspergillus niger mtDNA type 1a and Aspergillus tubingensis mtDNA type 2b.</title>
        <authorList>
            <person name="Juhasz A."/>
            <person name="Pfeiffer I."/>
            <person name="Keszthelyi A."/>
            <person name="Kucsera J."/>
            <person name="Vagvolgyi C."/>
            <person name="Hamari Z."/>
        </authorList>
    </citation>
    <scope>NUCLEOTIDE SEQUENCE [LARGE SCALE GENOMIC DNA]</scope>
    <source>
        <strain evidence="3">N909</strain>
    </source>
</reference>
<comment type="catalytic activity">
    <reaction evidence="2">
        <text>a ubiquinone + NADH + 5 H(+)(in) = a ubiquinol + NAD(+) + 4 H(+)(out)</text>
        <dbReference type="Rhea" id="RHEA:29091"/>
        <dbReference type="Rhea" id="RHEA-COMP:9565"/>
        <dbReference type="Rhea" id="RHEA-COMP:9566"/>
        <dbReference type="ChEBI" id="CHEBI:15378"/>
        <dbReference type="ChEBI" id="CHEBI:16389"/>
        <dbReference type="ChEBI" id="CHEBI:17976"/>
        <dbReference type="ChEBI" id="CHEBI:57540"/>
        <dbReference type="ChEBI" id="CHEBI:57945"/>
        <dbReference type="EC" id="7.1.1.2"/>
    </reaction>
</comment>
<feature type="transmembrane region" description="Helical" evidence="2">
    <location>
        <begin position="41"/>
        <end position="62"/>
    </location>
</feature>
<keyword evidence="2" id="KW-1278">Translocase</keyword>
<name>Q3HM79_ASPNC</name>
<keyword evidence="2" id="KW-0813">Transport</keyword>
<comment type="function">
    <text evidence="2">Core subunit of the mitochondrial membrane respiratory chain NADH dehydrogenase (Complex I) which catalyzes electron transfer from NADH through the respiratory chain, using ubiquinone as an electron acceptor. Essential for the catalytic activity and assembly of complex I.</text>
</comment>
<dbReference type="EMBL" id="DQ207726">
    <property type="protein sequence ID" value="ABA33724.1"/>
    <property type="molecule type" value="Genomic_DNA"/>
</dbReference>
<feature type="transmembrane region" description="Helical" evidence="2">
    <location>
        <begin position="104"/>
        <end position="122"/>
    </location>
</feature>
<evidence type="ECO:0000256" key="1">
    <source>
        <dbReference type="ARBA" id="ARBA00023128"/>
    </source>
</evidence>
<comment type="similarity">
    <text evidence="2">Belongs to the complex I subunit 6 family.</text>
</comment>